<dbReference type="KEGG" id="nlo:107218341"/>
<feature type="domain" description="Major facilitator superfamily (MFS) profile" evidence="6">
    <location>
        <begin position="63"/>
        <end position="469"/>
    </location>
</feature>
<comment type="subcellular location">
    <subcellularLocation>
        <location evidence="1">Membrane</location>
        <topology evidence="1">Multi-pass membrane protein</topology>
    </subcellularLocation>
</comment>
<dbReference type="Pfam" id="PF07690">
    <property type="entry name" value="MFS_1"/>
    <property type="match status" value="1"/>
</dbReference>
<feature type="transmembrane region" description="Helical" evidence="5">
    <location>
        <begin position="379"/>
        <end position="398"/>
    </location>
</feature>
<feature type="transmembrane region" description="Helical" evidence="5">
    <location>
        <begin position="354"/>
        <end position="373"/>
    </location>
</feature>
<feature type="transmembrane region" description="Helical" evidence="5">
    <location>
        <begin position="129"/>
        <end position="149"/>
    </location>
</feature>
<keyword evidence="7" id="KW-1185">Reference proteome</keyword>
<dbReference type="PROSITE" id="PS50850">
    <property type="entry name" value="MFS"/>
    <property type="match status" value="1"/>
</dbReference>
<reference evidence="8" key="1">
    <citation type="submission" date="2025-08" db="UniProtKB">
        <authorList>
            <consortium name="RefSeq"/>
        </authorList>
    </citation>
    <scope>IDENTIFICATION</scope>
    <source>
        <tissue evidence="8">Thorax and Abdomen</tissue>
    </source>
</reference>
<dbReference type="GO" id="GO:0015232">
    <property type="term" value="F:heme transmembrane transporter activity"/>
    <property type="evidence" value="ECO:0007669"/>
    <property type="project" value="TreeGrafter"/>
</dbReference>
<feature type="transmembrane region" description="Helical" evidence="5">
    <location>
        <begin position="61"/>
        <end position="85"/>
    </location>
</feature>
<feature type="transmembrane region" description="Helical" evidence="5">
    <location>
        <begin position="97"/>
        <end position="117"/>
    </location>
</feature>
<dbReference type="Gene3D" id="1.20.1250.20">
    <property type="entry name" value="MFS general substrate transporter like domains"/>
    <property type="match status" value="2"/>
</dbReference>
<dbReference type="OrthoDB" id="422206at2759"/>
<evidence type="ECO:0000256" key="5">
    <source>
        <dbReference type="SAM" id="Phobius"/>
    </source>
</evidence>
<dbReference type="GO" id="GO:0020037">
    <property type="term" value="F:heme binding"/>
    <property type="evidence" value="ECO:0007669"/>
    <property type="project" value="TreeGrafter"/>
</dbReference>
<accession>A0A6J0B9K4</accession>
<organism evidence="8">
    <name type="scientific">Neodiprion lecontei</name>
    <name type="common">Redheaded pine sawfly</name>
    <dbReference type="NCBI Taxonomy" id="441921"/>
    <lineage>
        <taxon>Eukaryota</taxon>
        <taxon>Metazoa</taxon>
        <taxon>Ecdysozoa</taxon>
        <taxon>Arthropoda</taxon>
        <taxon>Hexapoda</taxon>
        <taxon>Insecta</taxon>
        <taxon>Pterygota</taxon>
        <taxon>Neoptera</taxon>
        <taxon>Endopterygota</taxon>
        <taxon>Hymenoptera</taxon>
        <taxon>Tenthredinoidea</taxon>
        <taxon>Diprionidae</taxon>
        <taxon>Diprioninae</taxon>
        <taxon>Neodiprion</taxon>
    </lineage>
</organism>
<dbReference type="InterPro" id="IPR049680">
    <property type="entry name" value="FLVCR1-2_SLC49-like"/>
</dbReference>
<feature type="transmembrane region" description="Helical" evidence="5">
    <location>
        <begin position="187"/>
        <end position="209"/>
    </location>
</feature>
<proteinExistence type="predicted"/>
<keyword evidence="2 5" id="KW-0812">Transmembrane</keyword>
<gene>
    <name evidence="8" type="primary">LOC107218341</name>
</gene>
<sequence length="500" mass="55407">MVIVENSVIINEDSKSFSKACEVLTMPVSNGDAEFGEKKIDDNLSKVVESLMEVKLFKRRWLQLVLFLILAISCGMHFGQFMIIGNITRRFYNVSSLAVEWTVTIFMIAYVILLIPVSYLTNRISLRRTILITTTGVSIGCWIKVFAASPDRFDLAIFAQLLFGVFQVFVLSVPGRLASHWFGPKEVALATAVGFYGPQAGMIVCSLTVPTVVEDHENIEDIGRDLSFIFWPQAIGSSILTFILFFFFLDEPRLPPSGARALQKVNHESAVLGFLPTCKRVLKNRSFLMLWNSFGLILGVALALGVLLNPLYTAHFKDDTRSVGYLAIWLSVIGAIGSITCGTILDKTKAFRKLSIVVCCLSVPATLLYGSSYMLELRWMVFATLLLCGAPVIGYGTIGTELCVEITYPEPESITTGILNMSPQIYGFFLVFLTGRMLENYGDIAAIGCFCASLALGTILVILNKSELRREKARQLTNRYIAVPVKELTELKSHDSRVTS</sequence>
<feature type="transmembrane region" description="Helical" evidence="5">
    <location>
        <begin position="418"/>
        <end position="438"/>
    </location>
</feature>
<dbReference type="SUPFAM" id="SSF103473">
    <property type="entry name" value="MFS general substrate transporter"/>
    <property type="match status" value="1"/>
</dbReference>
<feature type="transmembrane region" description="Helical" evidence="5">
    <location>
        <begin position="324"/>
        <end position="345"/>
    </location>
</feature>
<evidence type="ECO:0000256" key="1">
    <source>
        <dbReference type="ARBA" id="ARBA00004141"/>
    </source>
</evidence>
<dbReference type="InterPro" id="IPR020846">
    <property type="entry name" value="MFS_dom"/>
</dbReference>
<evidence type="ECO:0000256" key="3">
    <source>
        <dbReference type="ARBA" id="ARBA00022989"/>
    </source>
</evidence>
<evidence type="ECO:0000256" key="2">
    <source>
        <dbReference type="ARBA" id="ARBA00022692"/>
    </source>
</evidence>
<dbReference type="GeneID" id="107218341"/>
<name>A0A6J0B9K4_NEOLC</name>
<dbReference type="GO" id="GO:0016020">
    <property type="term" value="C:membrane"/>
    <property type="evidence" value="ECO:0007669"/>
    <property type="project" value="UniProtKB-SubCell"/>
</dbReference>
<evidence type="ECO:0000313" key="7">
    <source>
        <dbReference type="Proteomes" id="UP000829291"/>
    </source>
</evidence>
<keyword evidence="3 5" id="KW-1133">Transmembrane helix</keyword>
<dbReference type="InterPro" id="IPR011701">
    <property type="entry name" value="MFS"/>
</dbReference>
<keyword evidence="4 5" id="KW-0472">Membrane</keyword>
<feature type="transmembrane region" description="Helical" evidence="5">
    <location>
        <begin position="444"/>
        <end position="464"/>
    </location>
</feature>
<evidence type="ECO:0000313" key="8">
    <source>
        <dbReference type="RefSeq" id="XP_015511665.2"/>
    </source>
</evidence>
<dbReference type="PANTHER" id="PTHR10924">
    <property type="entry name" value="MAJOR FACILITATOR SUPERFAMILY PROTEIN-RELATED"/>
    <property type="match status" value="1"/>
</dbReference>
<protein>
    <submittedName>
        <fullName evidence="8">Uncharacterized MFS-type transporter C09D4.1-like</fullName>
    </submittedName>
</protein>
<feature type="transmembrane region" description="Helical" evidence="5">
    <location>
        <begin position="289"/>
        <end position="312"/>
    </location>
</feature>
<dbReference type="GO" id="GO:0097037">
    <property type="term" value="P:heme export"/>
    <property type="evidence" value="ECO:0007669"/>
    <property type="project" value="TreeGrafter"/>
</dbReference>
<feature type="transmembrane region" description="Helical" evidence="5">
    <location>
        <begin position="155"/>
        <end position="175"/>
    </location>
</feature>
<dbReference type="RefSeq" id="XP_015511665.2">
    <property type="nucleotide sequence ID" value="XM_015656179.2"/>
</dbReference>
<dbReference type="PANTHER" id="PTHR10924:SF4">
    <property type="entry name" value="GH15861P"/>
    <property type="match status" value="1"/>
</dbReference>
<dbReference type="InParanoid" id="A0A6J0B9K4"/>
<feature type="transmembrane region" description="Helical" evidence="5">
    <location>
        <begin position="229"/>
        <end position="249"/>
    </location>
</feature>
<evidence type="ECO:0000259" key="6">
    <source>
        <dbReference type="PROSITE" id="PS50850"/>
    </source>
</evidence>
<dbReference type="InterPro" id="IPR036259">
    <property type="entry name" value="MFS_trans_sf"/>
</dbReference>
<dbReference type="Proteomes" id="UP000829291">
    <property type="component" value="Chromosome 7"/>
</dbReference>
<evidence type="ECO:0000256" key="4">
    <source>
        <dbReference type="ARBA" id="ARBA00023136"/>
    </source>
</evidence>